<dbReference type="KEGG" id="tfr:BR63_02195"/>
<dbReference type="EMBL" id="CP045798">
    <property type="protein sequence ID" value="QNB45229.1"/>
    <property type="molecule type" value="Genomic_DNA"/>
</dbReference>
<dbReference type="SUPFAM" id="SSF158622">
    <property type="entry name" value="YheA/YmcA-like"/>
    <property type="match status" value="1"/>
</dbReference>
<proteinExistence type="inferred from homology"/>
<evidence type="ECO:0000313" key="2">
    <source>
        <dbReference type="EMBL" id="QNB45229.1"/>
    </source>
</evidence>
<dbReference type="OrthoDB" id="9811402at2"/>
<name>A0A7G6DZH5_THEFR</name>
<dbReference type="HAMAP" id="MF_01526">
    <property type="entry name" value="UPF0342"/>
    <property type="match status" value="1"/>
</dbReference>
<dbReference type="Gene3D" id="1.20.1500.10">
    <property type="entry name" value="YheA/YmcA-like"/>
    <property type="match status" value="1"/>
</dbReference>
<organism evidence="2 3">
    <name type="scientific">Thermanaerosceptrum fracticalcis</name>
    <dbReference type="NCBI Taxonomy" id="1712410"/>
    <lineage>
        <taxon>Bacteria</taxon>
        <taxon>Bacillati</taxon>
        <taxon>Bacillota</taxon>
        <taxon>Clostridia</taxon>
        <taxon>Eubacteriales</taxon>
        <taxon>Peptococcaceae</taxon>
        <taxon>Thermanaerosceptrum</taxon>
    </lineage>
</organism>
<comment type="similarity">
    <text evidence="1">Belongs to the UPF0342 family.</text>
</comment>
<evidence type="ECO:0000313" key="3">
    <source>
        <dbReference type="Proteomes" id="UP000515847"/>
    </source>
</evidence>
<dbReference type="Pfam" id="PF06133">
    <property type="entry name" value="Com_YlbF"/>
    <property type="match status" value="1"/>
</dbReference>
<keyword evidence="3" id="KW-1185">Reference proteome</keyword>
<dbReference type="RefSeq" id="WP_034423422.1">
    <property type="nucleotide sequence ID" value="NZ_CP045798.1"/>
</dbReference>
<protein>
    <recommendedName>
        <fullName evidence="1">UPF0342 protein BR63_02195</fullName>
    </recommendedName>
</protein>
<gene>
    <name evidence="2" type="ORF">BR63_02195</name>
</gene>
<reference evidence="2 3" key="1">
    <citation type="journal article" date="2019" name="Front. Microbiol.">
        <title>Thermoanaerosceptrum fracticalcis gen. nov. sp. nov., a Novel Fumarate-Fermenting Microorganism From a Deep Fractured Carbonate Aquifer of the US Great Basin.</title>
        <authorList>
            <person name="Hamilton-Brehm S.D."/>
            <person name="Stewart L.E."/>
            <person name="Zavarin M."/>
            <person name="Caldwell M."/>
            <person name="Lawson P.A."/>
            <person name="Onstott T.C."/>
            <person name="Grzymski J."/>
            <person name="Neveux I."/>
            <person name="Lollar B.S."/>
            <person name="Russell C.E."/>
            <person name="Moser D.P."/>
        </authorList>
    </citation>
    <scope>NUCLEOTIDE SEQUENCE [LARGE SCALE GENOMIC DNA]</scope>
    <source>
        <strain evidence="2 3">DRI-13</strain>
    </source>
</reference>
<dbReference type="Proteomes" id="UP000515847">
    <property type="component" value="Chromosome"/>
</dbReference>
<sequence>MVYDKAHELAKALRFSPEYRQFKEAKEKISRNPESQKILEDFHKKQLEIQTMQMLGKEIPPEKMREYEKMSEILNYHPSVREFLQAEYKIAQMFADIQKILAEALDLELPKNE</sequence>
<dbReference type="InterPro" id="IPR023378">
    <property type="entry name" value="YheA/YmcA-like_dom_sf"/>
</dbReference>
<dbReference type="AlphaFoldDB" id="A0A7G6DZH5"/>
<dbReference type="InterPro" id="IPR010368">
    <property type="entry name" value="Com_YlbF"/>
</dbReference>
<accession>A0A7G6DZH5</accession>
<evidence type="ECO:0000256" key="1">
    <source>
        <dbReference type="HAMAP-Rule" id="MF_01526"/>
    </source>
</evidence>